<accession>A0A9X1V2U6</accession>
<sequence length="64" mass="7361">MKLSEARQKQLKLFSEENPKHQNLMRVADQLKFGENGKVKFGGQDLERPGRFNKKSCLTAIVQD</sequence>
<dbReference type="RefSeq" id="WP_240711898.1">
    <property type="nucleotide sequence ID" value="NZ_JAKVTV010000001.1"/>
</dbReference>
<gene>
    <name evidence="1" type="ORF">ML462_01165</name>
</gene>
<protein>
    <submittedName>
        <fullName evidence="1">Uncharacterized protein</fullName>
    </submittedName>
</protein>
<dbReference type="AlphaFoldDB" id="A0A9X1V2U6"/>
<proteinExistence type="predicted"/>
<evidence type="ECO:0000313" key="2">
    <source>
        <dbReference type="Proteomes" id="UP001139226"/>
    </source>
</evidence>
<dbReference type="Proteomes" id="UP001139226">
    <property type="component" value="Unassembled WGS sequence"/>
</dbReference>
<evidence type="ECO:0000313" key="1">
    <source>
        <dbReference type="EMBL" id="MCH4821768.1"/>
    </source>
</evidence>
<dbReference type="EMBL" id="JAKVTV010000001">
    <property type="protein sequence ID" value="MCH4821768.1"/>
    <property type="molecule type" value="Genomic_DNA"/>
</dbReference>
<keyword evidence="2" id="KW-1185">Reference proteome</keyword>
<comment type="caution">
    <text evidence="1">The sequence shown here is derived from an EMBL/GenBank/DDBJ whole genome shotgun (WGS) entry which is preliminary data.</text>
</comment>
<organism evidence="1 2">
    <name type="scientific">Christiangramia lutea</name>
    <dbReference type="NCBI Taxonomy" id="1607951"/>
    <lineage>
        <taxon>Bacteria</taxon>
        <taxon>Pseudomonadati</taxon>
        <taxon>Bacteroidota</taxon>
        <taxon>Flavobacteriia</taxon>
        <taxon>Flavobacteriales</taxon>
        <taxon>Flavobacteriaceae</taxon>
        <taxon>Christiangramia</taxon>
    </lineage>
</organism>
<name>A0A9X1V2U6_9FLAO</name>
<reference evidence="1" key="1">
    <citation type="submission" date="2022-03" db="EMBL/GenBank/DDBJ databases">
        <title>Gramella crocea sp. nov., isolated from activated sludge of a seafood processing plant.</title>
        <authorList>
            <person name="Zhang X."/>
        </authorList>
    </citation>
    <scope>NUCLEOTIDE SEQUENCE</scope>
    <source>
        <strain evidence="1">YJ019</strain>
    </source>
</reference>